<evidence type="ECO:0000313" key="10">
    <source>
        <dbReference type="EMBL" id="MDI1487900.1"/>
    </source>
</evidence>
<evidence type="ECO:0000256" key="8">
    <source>
        <dbReference type="SAM" id="MobiDB-lite"/>
    </source>
</evidence>
<keyword evidence="11" id="KW-1185">Reference proteome</keyword>
<dbReference type="PROSITE" id="PS51821">
    <property type="entry name" value="VELVET"/>
    <property type="match status" value="1"/>
</dbReference>
<feature type="region of interest" description="Disordered" evidence="8">
    <location>
        <begin position="481"/>
        <end position="548"/>
    </location>
</feature>
<dbReference type="InterPro" id="IPR037525">
    <property type="entry name" value="Velvet_dom"/>
</dbReference>
<feature type="compositionally biased region" description="Polar residues" evidence="8">
    <location>
        <begin position="415"/>
        <end position="425"/>
    </location>
</feature>
<gene>
    <name evidence="10" type="ORF">OHK93_007173</name>
</gene>
<sequence length="602" mass="66739">MAVSNETLSTMTRTTKDGRILQYTMSVVQQPERARACGAGAKSSADRRPVDPPPIVDLQIWEGTGEDKKDVTFSHQANFFLYTTLEQARPMNQGRVPVSTTTLPVLTGTPVAGMAYLDRPKQAGYFIFPDLSVRHEGKYRLSFNLYEELKHPEKDADVDAPLPSSPRDSNGGSSGSKNFVHYRLEVKSGPFNVFSAKRFPGLAESTNLSRMVNEQGCRVRIRRDVRMRRRDKASNMQDDDPVDGSYAASERFQTPQQTPDRPRSISNAGGEVAPLYNSNRRPSVHEVGYYQNASYQQQPPPSALPQSATSYNSSHLSFGGSNTPQYQTPTMPAPPAPLYPSYQQNSQNYPYAPSTHARQLSGPSSYSYPSQPSQQTSYIPPAHMEERHDTDTRRYSGPSYPGERQYSDPSRRLSGGTTPTRQSFPSAPYQYNHAPIQPYPPPIQARSLTPLDTNPPMANSSMQLPPIKAVVASSMEPSPIDYKTSASTVPYGSQNPHSNSHYMPQYQQAQGYTSNPHSATSAPASAPTKRSHAQTFDQAEHTGPMPNHARPIEALIAQDIRQVETQDGELVDDDTYENIGLLSYQRADGRRETKKCPSPKDR</sequence>
<feature type="compositionally biased region" description="Polar residues" evidence="8">
    <location>
        <begin position="251"/>
        <end position="267"/>
    </location>
</feature>
<dbReference type="InterPro" id="IPR038491">
    <property type="entry name" value="Velvet_dom_sf"/>
</dbReference>
<dbReference type="PANTHER" id="PTHR33572:SF14">
    <property type="entry name" value="DEVELOPMENTAL AND SECONDARY METABOLISM REGULATOR VEA"/>
    <property type="match status" value="1"/>
</dbReference>
<feature type="domain" description="Velvet" evidence="9">
    <location>
        <begin position="18"/>
        <end position="222"/>
    </location>
</feature>
<feature type="compositionally biased region" description="Low complexity" evidence="8">
    <location>
        <begin position="361"/>
        <end position="381"/>
    </location>
</feature>
<evidence type="ECO:0000256" key="5">
    <source>
        <dbReference type="ARBA" id="ARBA00023163"/>
    </source>
</evidence>
<evidence type="ECO:0000313" key="11">
    <source>
        <dbReference type="Proteomes" id="UP001161017"/>
    </source>
</evidence>
<feature type="compositionally biased region" description="Basic and acidic residues" evidence="8">
    <location>
        <begin position="383"/>
        <end position="394"/>
    </location>
</feature>
<evidence type="ECO:0000256" key="4">
    <source>
        <dbReference type="ARBA" id="ARBA00023015"/>
    </source>
</evidence>
<keyword evidence="6" id="KW-0539">Nucleus</keyword>
<evidence type="ECO:0000259" key="9">
    <source>
        <dbReference type="PROSITE" id="PS51821"/>
    </source>
</evidence>
<dbReference type="AlphaFoldDB" id="A0AA43QK01"/>
<feature type="region of interest" description="Disordered" evidence="8">
    <location>
        <begin position="294"/>
        <end position="425"/>
    </location>
</feature>
<feature type="compositionally biased region" description="Polar residues" evidence="8">
    <location>
        <begin position="484"/>
        <end position="512"/>
    </location>
</feature>
<dbReference type="GO" id="GO:0043455">
    <property type="term" value="P:regulation of secondary metabolic process"/>
    <property type="evidence" value="ECO:0007669"/>
    <property type="project" value="UniProtKB-ARBA"/>
</dbReference>
<evidence type="ECO:0000256" key="7">
    <source>
        <dbReference type="ARBA" id="ARBA00038005"/>
    </source>
</evidence>
<reference evidence="10" key="1">
    <citation type="journal article" date="2023" name="Genome Biol. Evol.">
        <title>First Whole Genome Sequence and Flow Cytometry Genome Size Data for the Lichen-Forming Fungus Ramalina farinacea (Ascomycota).</title>
        <authorList>
            <person name="Llewellyn T."/>
            <person name="Mian S."/>
            <person name="Hill R."/>
            <person name="Leitch I.J."/>
            <person name="Gaya E."/>
        </authorList>
    </citation>
    <scope>NUCLEOTIDE SEQUENCE</scope>
    <source>
        <strain evidence="10">LIQ254RAFAR</strain>
    </source>
</reference>
<dbReference type="Gene3D" id="2.60.40.3960">
    <property type="entry name" value="Velvet domain"/>
    <property type="match status" value="1"/>
</dbReference>
<name>A0AA43QK01_9LECA</name>
<feature type="region of interest" description="Disordered" evidence="8">
    <location>
        <begin position="34"/>
        <end position="53"/>
    </location>
</feature>
<feature type="region of interest" description="Disordered" evidence="8">
    <location>
        <begin position="154"/>
        <end position="176"/>
    </location>
</feature>
<evidence type="ECO:0000256" key="1">
    <source>
        <dbReference type="ARBA" id="ARBA00004123"/>
    </source>
</evidence>
<comment type="similarity">
    <text evidence="7">Belongs to the velvet family. VeA subfamily.</text>
</comment>
<protein>
    <recommendedName>
        <fullName evidence="9">Velvet domain-containing protein</fullName>
    </recommendedName>
</protein>
<comment type="subcellular location">
    <subcellularLocation>
        <location evidence="2">Cytoplasm</location>
    </subcellularLocation>
    <subcellularLocation>
        <location evidence="1">Nucleus</location>
    </subcellularLocation>
</comment>
<comment type="caution">
    <text evidence="10">The sequence shown here is derived from an EMBL/GenBank/DDBJ whole genome shotgun (WGS) entry which is preliminary data.</text>
</comment>
<dbReference type="GO" id="GO:0034250">
    <property type="term" value="P:positive regulation of amide metabolic process"/>
    <property type="evidence" value="ECO:0007669"/>
    <property type="project" value="UniProtKB-ARBA"/>
</dbReference>
<organism evidence="10 11">
    <name type="scientific">Ramalina farinacea</name>
    <dbReference type="NCBI Taxonomy" id="258253"/>
    <lineage>
        <taxon>Eukaryota</taxon>
        <taxon>Fungi</taxon>
        <taxon>Dikarya</taxon>
        <taxon>Ascomycota</taxon>
        <taxon>Pezizomycotina</taxon>
        <taxon>Lecanoromycetes</taxon>
        <taxon>OSLEUM clade</taxon>
        <taxon>Lecanoromycetidae</taxon>
        <taxon>Lecanorales</taxon>
        <taxon>Lecanorineae</taxon>
        <taxon>Ramalinaceae</taxon>
        <taxon>Ramalina</taxon>
    </lineage>
</organism>
<keyword evidence="3" id="KW-0963">Cytoplasm</keyword>
<dbReference type="GO" id="GO:0051176">
    <property type="term" value="P:positive regulation of sulfur metabolic process"/>
    <property type="evidence" value="ECO:0007669"/>
    <property type="project" value="UniProtKB-ARBA"/>
</dbReference>
<dbReference type="GO" id="GO:0005737">
    <property type="term" value="C:cytoplasm"/>
    <property type="evidence" value="ECO:0007669"/>
    <property type="project" value="UniProtKB-SubCell"/>
</dbReference>
<proteinExistence type="inferred from homology"/>
<evidence type="ECO:0000256" key="3">
    <source>
        <dbReference type="ARBA" id="ARBA00022490"/>
    </source>
</evidence>
<dbReference type="Proteomes" id="UP001161017">
    <property type="component" value="Unassembled WGS sequence"/>
</dbReference>
<evidence type="ECO:0000256" key="2">
    <source>
        <dbReference type="ARBA" id="ARBA00004496"/>
    </source>
</evidence>
<feature type="compositionally biased region" description="Polar residues" evidence="8">
    <location>
        <begin position="309"/>
        <end position="322"/>
    </location>
</feature>
<dbReference type="InterPro" id="IPR021740">
    <property type="entry name" value="Velvet"/>
</dbReference>
<dbReference type="PANTHER" id="PTHR33572">
    <property type="entry name" value="SPORE DEVELOPMENT REGULATOR VOSA"/>
    <property type="match status" value="1"/>
</dbReference>
<feature type="compositionally biased region" description="Low complexity" evidence="8">
    <location>
        <begin position="513"/>
        <end position="528"/>
    </location>
</feature>
<dbReference type="EMBL" id="JAPUFD010000006">
    <property type="protein sequence ID" value="MDI1487900.1"/>
    <property type="molecule type" value="Genomic_DNA"/>
</dbReference>
<keyword evidence="4" id="KW-0805">Transcription regulation</keyword>
<evidence type="ECO:0000256" key="6">
    <source>
        <dbReference type="ARBA" id="ARBA00023242"/>
    </source>
</evidence>
<feature type="region of interest" description="Disordered" evidence="8">
    <location>
        <begin position="223"/>
        <end position="278"/>
    </location>
</feature>
<keyword evidence="5" id="KW-0804">Transcription</keyword>
<dbReference type="Pfam" id="PF11754">
    <property type="entry name" value="Velvet"/>
    <property type="match status" value="2"/>
</dbReference>
<accession>A0AA43QK01</accession>
<dbReference type="FunFam" id="2.60.40.3960:FF:000001">
    <property type="entry name" value="Sexual development activator VeA"/>
    <property type="match status" value="1"/>
</dbReference>
<feature type="compositionally biased region" description="Polar residues" evidence="8">
    <location>
        <begin position="166"/>
        <end position="176"/>
    </location>
</feature>
<dbReference type="GO" id="GO:0005634">
    <property type="term" value="C:nucleus"/>
    <property type="evidence" value="ECO:0007669"/>
    <property type="project" value="UniProtKB-SubCell"/>
</dbReference>